<dbReference type="SUPFAM" id="SSF56300">
    <property type="entry name" value="Metallo-dependent phosphatases"/>
    <property type="match status" value="1"/>
</dbReference>
<dbReference type="PANTHER" id="PTHR34990">
    <property type="entry name" value="UDP-2,3-DIACYLGLUCOSAMINE HYDROLASE-RELATED"/>
    <property type="match status" value="1"/>
</dbReference>
<dbReference type="GO" id="GO:0046872">
    <property type="term" value="F:metal ion binding"/>
    <property type="evidence" value="ECO:0007669"/>
    <property type="project" value="UniProtKB-KW"/>
</dbReference>
<gene>
    <name evidence="7" type="ORF">CMV30_04175</name>
</gene>
<dbReference type="CDD" id="cd07398">
    <property type="entry name" value="MPP_YbbF-LpxH"/>
    <property type="match status" value="1"/>
</dbReference>
<accession>A0A290Q461</accession>
<dbReference type="Proteomes" id="UP000217265">
    <property type="component" value="Chromosome"/>
</dbReference>
<reference evidence="7 8" key="1">
    <citation type="submission" date="2017-09" db="EMBL/GenBank/DDBJ databases">
        <title>Complete genome sequence of Verrucomicrobial strain HZ-65, isolated from freshwater.</title>
        <authorList>
            <person name="Choi A."/>
        </authorList>
    </citation>
    <scope>NUCLEOTIDE SEQUENCE [LARGE SCALE GENOMIC DNA]</scope>
    <source>
        <strain evidence="7 8">HZ-65</strain>
    </source>
</reference>
<dbReference type="RefSeq" id="WP_096054845.1">
    <property type="nucleotide sequence ID" value="NZ_CP023344.1"/>
</dbReference>
<name>A0A290Q461_9BACT</name>
<keyword evidence="1" id="KW-1003">Cell membrane</keyword>
<evidence type="ECO:0000256" key="2">
    <source>
        <dbReference type="ARBA" id="ARBA00022519"/>
    </source>
</evidence>
<keyword evidence="8" id="KW-1185">Reference proteome</keyword>
<keyword evidence="2" id="KW-0997">Cell inner membrane</keyword>
<dbReference type="Gene3D" id="3.60.21.10">
    <property type="match status" value="1"/>
</dbReference>
<dbReference type="GO" id="GO:0008758">
    <property type="term" value="F:UDP-2,3-diacylglucosamine hydrolase activity"/>
    <property type="evidence" value="ECO:0007669"/>
    <property type="project" value="TreeGrafter"/>
</dbReference>
<dbReference type="GO" id="GO:0009245">
    <property type="term" value="P:lipid A biosynthetic process"/>
    <property type="evidence" value="ECO:0007669"/>
    <property type="project" value="TreeGrafter"/>
</dbReference>
<evidence type="ECO:0000256" key="4">
    <source>
        <dbReference type="ARBA" id="ARBA00023136"/>
    </source>
</evidence>
<proteinExistence type="predicted"/>
<dbReference type="InterPro" id="IPR043461">
    <property type="entry name" value="LpxH-like"/>
</dbReference>
<dbReference type="InterPro" id="IPR004843">
    <property type="entry name" value="Calcineurin-like_PHP"/>
</dbReference>
<dbReference type="AlphaFoldDB" id="A0A290Q461"/>
<keyword evidence="4" id="KW-0472">Membrane</keyword>
<evidence type="ECO:0000256" key="1">
    <source>
        <dbReference type="ARBA" id="ARBA00022475"/>
    </source>
</evidence>
<evidence type="ECO:0000313" key="8">
    <source>
        <dbReference type="Proteomes" id="UP000217265"/>
    </source>
</evidence>
<dbReference type="Pfam" id="PF00149">
    <property type="entry name" value="Metallophos"/>
    <property type="match status" value="1"/>
</dbReference>
<dbReference type="GO" id="GO:0016020">
    <property type="term" value="C:membrane"/>
    <property type="evidence" value="ECO:0007669"/>
    <property type="project" value="GOC"/>
</dbReference>
<evidence type="ECO:0000256" key="5">
    <source>
        <dbReference type="ARBA" id="ARBA00023211"/>
    </source>
</evidence>
<sequence>MELKPLKVRTVIISDVHLGTDDCKIREVNHFLKYTRCDRLILNGDIIDGWRLKKTGHWPKSHTRFVRLVLKKLEKKDTEVIYLRGNHDDVLAKFLPIAFENLQIVEDFIHETPRGKYLVLHGDVFDTVTKNFVFLAYAGDWGYRALMRLNRLYNKWRAWRGKEYYSLSKAVKARVKKAVNHVSNFEEHIAELARSRGCVGVMCGHIHTVADRMIGDIHYLNSGDWVESLTGIVEHYDGKFEVIDFAHFRLLYPLEDDATELAEPADNVPEVSPLPADAMLRSTFTHTPGQTPTPVP</sequence>
<dbReference type="KEGG" id="vbh:CMV30_04175"/>
<dbReference type="OrthoDB" id="9802481at2"/>
<evidence type="ECO:0000313" key="7">
    <source>
        <dbReference type="EMBL" id="ATC63213.1"/>
    </source>
</evidence>
<feature type="domain" description="Calcineurin-like phosphoesterase" evidence="6">
    <location>
        <begin position="9"/>
        <end position="208"/>
    </location>
</feature>
<dbReference type="PANTHER" id="PTHR34990:SF2">
    <property type="entry name" value="BLL8164 PROTEIN"/>
    <property type="match status" value="1"/>
</dbReference>
<dbReference type="EMBL" id="CP023344">
    <property type="protein sequence ID" value="ATC63213.1"/>
    <property type="molecule type" value="Genomic_DNA"/>
</dbReference>
<organism evidence="7 8">
    <name type="scientific">Nibricoccus aquaticus</name>
    <dbReference type="NCBI Taxonomy" id="2576891"/>
    <lineage>
        <taxon>Bacteria</taxon>
        <taxon>Pseudomonadati</taxon>
        <taxon>Verrucomicrobiota</taxon>
        <taxon>Opitutia</taxon>
        <taxon>Opitutales</taxon>
        <taxon>Opitutaceae</taxon>
        <taxon>Nibricoccus</taxon>
    </lineage>
</organism>
<keyword evidence="3" id="KW-0479">Metal-binding</keyword>
<evidence type="ECO:0000259" key="6">
    <source>
        <dbReference type="Pfam" id="PF00149"/>
    </source>
</evidence>
<protein>
    <submittedName>
        <fullName evidence="7">UDP-2,3-diacylglucosamine hydrolase</fullName>
    </submittedName>
</protein>
<keyword evidence="7" id="KW-0378">Hydrolase</keyword>
<dbReference type="InterPro" id="IPR029052">
    <property type="entry name" value="Metallo-depent_PP-like"/>
</dbReference>
<keyword evidence="5" id="KW-0464">Manganese</keyword>
<evidence type="ECO:0000256" key="3">
    <source>
        <dbReference type="ARBA" id="ARBA00022723"/>
    </source>
</evidence>